<dbReference type="Pfam" id="PF16884">
    <property type="entry name" value="ADH_N_2"/>
    <property type="match status" value="1"/>
</dbReference>
<dbReference type="EMBL" id="AYKW01000045">
    <property type="protein sequence ID" value="PIL25993.1"/>
    <property type="molecule type" value="Genomic_DNA"/>
</dbReference>
<dbReference type="InterPro" id="IPR013149">
    <property type="entry name" value="ADH-like_C"/>
</dbReference>
<dbReference type="PANTHER" id="PTHR43205:SF7">
    <property type="entry name" value="PROSTAGLANDIN REDUCTASE 1"/>
    <property type="match status" value="1"/>
</dbReference>
<dbReference type="OrthoDB" id="809632at2759"/>
<proteinExistence type="predicted"/>
<dbReference type="Pfam" id="PF00107">
    <property type="entry name" value="ADH_zinc_N"/>
    <property type="match status" value="1"/>
</dbReference>
<dbReference type="FunFam" id="3.40.50.720:FF:000121">
    <property type="entry name" value="Prostaglandin reductase 2"/>
    <property type="match status" value="1"/>
</dbReference>
<evidence type="ECO:0000313" key="3">
    <source>
        <dbReference type="EMBL" id="PIL25993.1"/>
    </source>
</evidence>
<evidence type="ECO:0000259" key="2">
    <source>
        <dbReference type="SMART" id="SM00829"/>
    </source>
</evidence>
<dbReference type="InterPro" id="IPR020843">
    <property type="entry name" value="ER"/>
</dbReference>
<feature type="domain" description="Enoyl reductase (ER)" evidence="2">
    <location>
        <begin position="22"/>
        <end position="340"/>
    </location>
</feature>
<comment type="caution">
    <text evidence="3">The sequence shown here is derived from an EMBL/GenBank/DDBJ whole genome shotgun (WGS) entry which is preliminary data.</text>
</comment>
<evidence type="ECO:0000256" key="1">
    <source>
        <dbReference type="ARBA" id="ARBA00023002"/>
    </source>
</evidence>
<dbReference type="SUPFAM" id="SSF50129">
    <property type="entry name" value="GroES-like"/>
    <property type="match status" value="1"/>
</dbReference>
<name>A0A2G8RWV2_9APHY</name>
<keyword evidence="4" id="KW-1185">Reference proteome</keyword>
<dbReference type="PANTHER" id="PTHR43205">
    <property type="entry name" value="PROSTAGLANDIN REDUCTASE"/>
    <property type="match status" value="1"/>
</dbReference>
<dbReference type="InterPro" id="IPR045010">
    <property type="entry name" value="MDR_fam"/>
</dbReference>
<keyword evidence="1" id="KW-0560">Oxidoreductase</keyword>
<evidence type="ECO:0000313" key="4">
    <source>
        <dbReference type="Proteomes" id="UP000230002"/>
    </source>
</evidence>
<dbReference type="InterPro" id="IPR036291">
    <property type="entry name" value="NAD(P)-bd_dom_sf"/>
</dbReference>
<dbReference type="STRING" id="1077348.A0A2G8RWV2"/>
<dbReference type="CDD" id="cd05288">
    <property type="entry name" value="PGDH"/>
    <property type="match status" value="1"/>
</dbReference>
<accession>A0A2G8RWV2</accession>
<dbReference type="GO" id="GO:0016628">
    <property type="term" value="F:oxidoreductase activity, acting on the CH-CH group of donors, NAD or NADP as acceptor"/>
    <property type="evidence" value="ECO:0007669"/>
    <property type="project" value="InterPro"/>
</dbReference>
<organism evidence="3 4">
    <name type="scientific">Ganoderma sinense ZZ0214-1</name>
    <dbReference type="NCBI Taxonomy" id="1077348"/>
    <lineage>
        <taxon>Eukaryota</taxon>
        <taxon>Fungi</taxon>
        <taxon>Dikarya</taxon>
        <taxon>Basidiomycota</taxon>
        <taxon>Agaricomycotina</taxon>
        <taxon>Agaricomycetes</taxon>
        <taxon>Polyporales</taxon>
        <taxon>Polyporaceae</taxon>
        <taxon>Ganoderma</taxon>
    </lineage>
</organism>
<dbReference type="SUPFAM" id="SSF51735">
    <property type="entry name" value="NAD(P)-binding Rossmann-fold domains"/>
    <property type="match status" value="1"/>
</dbReference>
<gene>
    <name evidence="3" type="ORF">GSI_11747</name>
</gene>
<dbReference type="InterPro" id="IPR041694">
    <property type="entry name" value="ADH_N_2"/>
</dbReference>
<sequence length="345" mass="37795">MAPVKNGRVIFNEMPTDYPIPGQTTVYDESETIDLENVPLNGGILIKTLVVSIDPYLRRMMIDPKTPSSFPPFSIGQTLINHAVGLVLRSENLAIPKGSHVAGLFPFQEYAVLSGPVSPRVRVVENKENLPWSVFVGVCGMPGQTAHHGWHEYSHSKKGDLVFVTAASGPVGATVVQIAKAEGLRVIASAGSDEKVEFVKSLGADVVFNYKTTKTREVLEKEGLVNIYWDNVGGESLEAALEFAAPKSHFIICGNISGYNTGEPYNVKNLQQLVWREITFHGFLVDSLMPKYREEFLRTFPIRVASGEIKYKEHVVHGLENAGQALLDVMKGGNFGKSVVIVADE</sequence>
<dbReference type="AlphaFoldDB" id="A0A2G8RWV2"/>
<dbReference type="Gene3D" id="3.40.50.720">
    <property type="entry name" value="NAD(P)-binding Rossmann-like Domain"/>
    <property type="match status" value="1"/>
</dbReference>
<dbReference type="SMART" id="SM00829">
    <property type="entry name" value="PKS_ER"/>
    <property type="match status" value="1"/>
</dbReference>
<reference evidence="3 4" key="1">
    <citation type="journal article" date="2015" name="Sci. Rep.">
        <title>Chromosome-level genome map provides insights into diverse defense mechanisms in the medicinal fungus Ganoderma sinense.</title>
        <authorList>
            <person name="Zhu Y."/>
            <person name="Xu J."/>
            <person name="Sun C."/>
            <person name="Zhou S."/>
            <person name="Xu H."/>
            <person name="Nelson D.R."/>
            <person name="Qian J."/>
            <person name="Song J."/>
            <person name="Luo H."/>
            <person name="Xiang L."/>
            <person name="Li Y."/>
            <person name="Xu Z."/>
            <person name="Ji A."/>
            <person name="Wang L."/>
            <person name="Lu S."/>
            <person name="Hayward A."/>
            <person name="Sun W."/>
            <person name="Li X."/>
            <person name="Schwartz D.C."/>
            <person name="Wang Y."/>
            <person name="Chen S."/>
        </authorList>
    </citation>
    <scope>NUCLEOTIDE SEQUENCE [LARGE SCALE GENOMIC DNA]</scope>
    <source>
        <strain evidence="3 4">ZZ0214-1</strain>
    </source>
</reference>
<protein>
    <recommendedName>
        <fullName evidence="2">Enoyl reductase (ER) domain-containing protein</fullName>
    </recommendedName>
</protein>
<dbReference type="Gene3D" id="3.90.180.10">
    <property type="entry name" value="Medium-chain alcohol dehydrogenases, catalytic domain"/>
    <property type="match status" value="1"/>
</dbReference>
<dbReference type="Proteomes" id="UP000230002">
    <property type="component" value="Unassembled WGS sequence"/>
</dbReference>
<dbReference type="InterPro" id="IPR011032">
    <property type="entry name" value="GroES-like_sf"/>
</dbReference>